<protein>
    <submittedName>
        <fullName evidence="9">ErfK/YbiS/YcfS/YnhG family protein</fullName>
    </submittedName>
</protein>
<comment type="pathway">
    <text evidence="1 6">Cell wall biogenesis; peptidoglycan biosynthesis.</text>
</comment>
<dbReference type="PANTHER" id="PTHR35788:SF1">
    <property type="entry name" value="EXPORTED PROTEIN"/>
    <property type="match status" value="1"/>
</dbReference>
<dbReference type="EMBL" id="CP001825">
    <property type="protein sequence ID" value="ACZ40965.1"/>
    <property type="molecule type" value="Genomic_DNA"/>
</dbReference>
<keyword evidence="10" id="KW-1185">Reference proteome</keyword>
<keyword evidence="5 6" id="KW-0961">Cell wall biogenesis/degradation</keyword>
<keyword evidence="7" id="KW-0472">Membrane</keyword>
<keyword evidence="2" id="KW-0808">Transferase</keyword>
<dbReference type="InterPro" id="IPR038054">
    <property type="entry name" value="LD_TPept-like_central_sf"/>
</dbReference>
<evidence type="ECO:0000256" key="7">
    <source>
        <dbReference type="SAM" id="Phobius"/>
    </source>
</evidence>
<sequence>METGQVRTLPSAFGLAKLSWNRNRLLLAGMLAFILLLLAASGIYAIAYSGKIYPGVKVLGVDLSGKTKQEAARLLQSRADKLLESPVVLTADKHRFQVKSSDLGVRFDIQAMVDSAYQFGRSDAFASRWLQRFMAPFSDHEVAPVVSLNNAKTRDTLESIASTVDRPVRNAKIILGEDGPRFITSQVGVKLDIDSNLKSLSNSIPRAYEKSTTVSLKVIYTRPSIEDSDLQPIYKGLVAAWNRPLTLKFGDKQWAMPVSEVRQLLRLDTSGKLPKPYLLEAPIRNWLEDISQEIDSDPVDARIKVLSQSVELVPHKDGYTLLEDQTVERIQTEAFKSGIIDVVVQVTHPNLTTESLKPVVDKANAMVNQPFEVSYRNRSWTLEPQDLVQMLRWNKDDTPPTPYISRNKLRTWLSGVAERIERSPVNARVIVDNGKVRIIPARIGVRLDIDANLKALISAISSGNTRQFALQVQRWEPKIRSSDLRPAVDLANQLISDPITVSYSSGNWNIDSTTLASWLRWEGNGKDITPVLDYDSVRSFVYQIAQQVNKDPSDAYLSVAGGYAHIVPETVGVTVDIESTTQKIINAASTSTRNVTLDVTTSYPQVTSDDLKPALDKMLYWTGERFYMSLNGRTWWLDPSDLVLALRWYGTGENTVVYLDENALEQQIRRWVPQDSVTDMDINYSATAQVAMKAIVNGNRHIAIVAEPIKNDTSDQEHKGYESFWKGDFPDKWIDINLSSQSLAAYEGSKQVKVSLITSGRPELPTPTGLFHVLSKISPKVFISPWPKDSEWYYPPSKANFALLFRSGGYYIHDAPWRSVYGPGTNGSGPPGDARTGSHGCVNVPYSMMAWLYSWAEVGTPVLIHY</sequence>
<dbReference type="Pfam" id="PF12229">
    <property type="entry name" value="PG_binding_4"/>
    <property type="match status" value="4"/>
</dbReference>
<feature type="domain" description="L,D-TPase catalytic" evidence="8">
    <location>
        <begin position="732"/>
        <end position="865"/>
    </location>
</feature>
<dbReference type="HOGENOM" id="CLU_330907_0_0_0"/>
<keyword evidence="7" id="KW-1133">Transmembrane helix</keyword>
<accession>D1CDF9</accession>
<dbReference type="AlphaFoldDB" id="D1CDF9"/>
<dbReference type="Pfam" id="PF03734">
    <property type="entry name" value="YkuD"/>
    <property type="match status" value="1"/>
</dbReference>
<dbReference type="GO" id="GO:0016740">
    <property type="term" value="F:transferase activity"/>
    <property type="evidence" value="ECO:0007669"/>
    <property type="project" value="UniProtKB-KW"/>
</dbReference>
<name>D1CDF9_THET1</name>
<keyword evidence="3 6" id="KW-0133">Cell shape</keyword>
<feature type="active site" description="Nucleophile" evidence="6">
    <location>
        <position position="841"/>
    </location>
</feature>
<dbReference type="SUPFAM" id="SSF141523">
    <property type="entry name" value="L,D-transpeptidase catalytic domain-like"/>
    <property type="match status" value="1"/>
</dbReference>
<feature type="transmembrane region" description="Helical" evidence="7">
    <location>
        <begin position="25"/>
        <end position="47"/>
    </location>
</feature>
<dbReference type="InterPro" id="IPR052913">
    <property type="entry name" value="Glycopeptide_resist_protein"/>
</dbReference>
<dbReference type="GO" id="GO:0071555">
    <property type="term" value="P:cell wall organization"/>
    <property type="evidence" value="ECO:0007669"/>
    <property type="project" value="UniProtKB-UniRule"/>
</dbReference>
<dbReference type="Gene3D" id="3.10.20.800">
    <property type="match status" value="1"/>
</dbReference>
<evidence type="ECO:0000256" key="6">
    <source>
        <dbReference type="PROSITE-ProRule" id="PRU01373"/>
    </source>
</evidence>
<evidence type="ECO:0000256" key="4">
    <source>
        <dbReference type="ARBA" id="ARBA00022984"/>
    </source>
</evidence>
<evidence type="ECO:0000259" key="8">
    <source>
        <dbReference type="PROSITE" id="PS52029"/>
    </source>
</evidence>
<dbReference type="GO" id="GO:0008360">
    <property type="term" value="P:regulation of cell shape"/>
    <property type="evidence" value="ECO:0007669"/>
    <property type="project" value="UniProtKB-UniRule"/>
</dbReference>
<organism evidence="9 10">
    <name type="scientific">Thermobaculum terrenum (strain ATCC BAA-798 / CCMEE 7001 / YNP1)</name>
    <dbReference type="NCBI Taxonomy" id="525904"/>
    <lineage>
        <taxon>Bacteria</taxon>
        <taxon>Bacillati</taxon>
        <taxon>Chloroflexota</taxon>
        <taxon>Chloroflexia</taxon>
        <taxon>Candidatus Thermobaculales</taxon>
        <taxon>Candidatus Thermobaculaceae</taxon>
        <taxon>Thermobaculum</taxon>
    </lineage>
</organism>
<dbReference type="PANTHER" id="PTHR35788">
    <property type="entry name" value="EXPORTED PROTEIN-RELATED"/>
    <property type="match status" value="1"/>
</dbReference>
<dbReference type="eggNOG" id="COG1376">
    <property type="taxonomic scope" value="Bacteria"/>
</dbReference>
<evidence type="ECO:0000256" key="2">
    <source>
        <dbReference type="ARBA" id="ARBA00022679"/>
    </source>
</evidence>
<dbReference type="KEGG" id="ttr:Tter_0042"/>
<feature type="active site" description="Proton donor/acceptor" evidence="6">
    <location>
        <position position="813"/>
    </location>
</feature>
<reference evidence="10" key="1">
    <citation type="journal article" date="2010" name="Stand. Genomic Sci.">
        <title>Complete genome sequence of 'Thermobaculum terrenum' type strain (YNP1).</title>
        <authorList>
            <person name="Kiss H."/>
            <person name="Cleland D."/>
            <person name="Lapidus A."/>
            <person name="Lucas S."/>
            <person name="Glavina Del Rio T."/>
            <person name="Nolan M."/>
            <person name="Tice H."/>
            <person name="Han C."/>
            <person name="Goodwin L."/>
            <person name="Pitluck S."/>
            <person name="Liolios K."/>
            <person name="Ivanova N."/>
            <person name="Mavromatis K."/>
            <person name="Ovchinnikova G."/>
            <person name="Pati A."/>
            <person name="Chen A."/>
            <person name="Palaniappan K."/>
            <person name="Land M."/>
            <person name="Hauser L."/>
            <person name="Chang Y."/>
            <person name="Jeffries C."/>
            <person name="Lu M."/>
            <person name="Brettin T."/>
            <person name="Detter J."/>
            <person name="Goker M."/>
            <person name="Tindall B."/>
            <person name="Beck B."/>
            <person name="McDermott T."/>
            <person name="Woyke T."/>
            <person name="Bristow J."/>
            <person name="Eisen J."/>
            <person name="Markowitz V."/>
            <person name="Hugenholtz P."/>
            <person name="Kyrpides N."/>
            <person name="Klenk H."/>
            <person name="Cheng J."/>
        </authorList>
    </citation>
    <scope>NUCLEOTIDE SEQUENCE [LARGE SCALE GENOMIC DNA]</scope>
    <source>
        <strain evidence="10">ATCC BAA-798 / YNP1</strain>
    </source>
</reference>
<dbReference type="GO" id="GO:0009252">
    <property type="term" value="P:peptidoglycan biosynthetic process"/>
    <property type="evidence" value="ECO:0007669"/>
    <property type="project" value="UniProtKB-UniPathway"/>
</dbReference>
<gene>
    <name evidence="9" type="ordered locus">Tter_0042</name>
</gene>
<dbReference type="InterPro" id="IPR038063">
    <property type="entry name" value="Transpep_catalytic_dom"/>
</dbReference>
<dbReference type="CDD" id="cd16913">
    <property type="entry name" value="YkuD_like"/>
    <property type="match status" value="1"/>
</dbReference>
<dbReference type="InterPro" id="IPR005490">
    <property type="entry name" value="LD_TPept_cat_dom"/>
</dbReference>
<dbReference type="Proteomes" id="UP000000323">
    <property type="component" value="Chromosome 1"/>
</dbReference>
<dbReference type="Gene3D" id="2.40.440.10">
    <property type="entry name" value="L,D-transpeptidase catalytic domain-like"/>
    <property type="match status" value="1"/>
</dbReference>
<dbReference type="PROSITE" id="PS52029">
    <property type="entry name" value="LD_TPASE"/>
    <property type="match status" value="1"/>
</dbReference>
<dbReference type="OrthoDB" id="3176960at2"/>
<dbReference type="RefSeq" id="WP_012874000.1">
    <property type="nucleotide sequence ID" value="NC_013525.1"/>
</dbReference>
<evidence type="ECO:0000256" key="3">
    <source>
        <dbReference type="ARBA" id="ARBA00022960"/>
    </source>
</evidence>
<evidence type="ECO:0000256" key="5">
    <source>
        <dbReference type="ARBA" id="ARBA00023316"/>
    </source>
</evidence>
<proteinExistence type="predicted"/>
<dbReference type="InterPro" id="IPR022029">
    <property type="entry name" value="YoaR-like_PG-bd"/>
</dbReference>
<evidence type="ECO:0000313" key="10">
    <source>
        <dbReference type="Proteomes" id="UP000000323"/>
    </source>
</evidence>
<dbReference type="STRING" id="525904.Tter_0042"/>
<evidence type="ECO:0000256" key="1">
    <source>
        <dbReference type="ARBA" id="ARBA00004752"/>
    </source>
</evidence>
<keyword evidence="4 6" id="KW-0573">Peptidoglycan synthesis</keyword>
<dbReference type="UniPathway" id="UPA00219"/>
<keyword evidence="7" id="KW-0812">Transmembrane</keyword>
<evidence type="ECO:0000313" key="9">
    <source>
        <dbReference type="EMBL" id="ACZ40965.1"/>
    </source>
</evidence>
<dbReference type="SUPFAM" id="SSF143985">
    <property type="entry name" value="L,D-transpeptidase pre-catalytic domain-like"/>
    <property type="match status" value="1"/>
</dbReference>